<protein>
    <submittedName>
        <fullName evidence="5">RNA-binding protein 25 isoform X1</fullName>
    </submittedName>
</protein>
<dbReference type="Gene3D" id="3.30.70.330">
    <property type="match status" value="1"/>
</dbReference>
<feature type="compositionally biased region" description="Basic and acidic residues" evidence="3">
    <location>
        <begin position="680"/>
        <end position="707"/>
    </location>
</feature>
<feature type="region of interest" description="Disordered" evidence="3">
    <location>
        <begin position="196"/>
        <end position="379"/>
    </location>
</feature>
<feature type="region of interest" description="Disordered" evidence="3">
    <location>
        <begin position="471"/>
        <end position="491"/>
    </location>
</feature>
<evidence type="ECO:0000259" key="4">
    <source>
        <dbReference type="PROSITE" id="PS51025"/>
    </source>
</evidence>
<dbReference type="InterPro" id="IPR036483">
    <property type="entry name" value="PWI_dom_sf"/>
</dbReference>
<name>A0A6P7FRJ4_DIAVI</name>
<dbReference type="AlphaFoldDB" id="A0A6P7FRJ4"/>
<gene>
    <name evidence="5" type="primary">LOC114330360</name>
</gene>
<proteinExistence type="predicted"/>
<dbReference type="SMART" id="SM00311">
    <property type="entry name" value="PWI"/>
    <property type="match status" value="1"/>
</dbReference>
<evidence type="ECO:0000313" key="5">
    <source>
        <dbReference type="RefSeq" id="XP_028135490.1"/>
    </source>
</evidence>
<organism evidence="5">
    <name type="scientific">Diabrotica virgifera virgifera</name>
    <name type="common">western corn rootworm</name>
    <dbReference type="NCBI Taxonomy" id="50390"/>
    <lineage>
        <taxon>Eukaryota</taxon>
        <taxon>Metazoa</taxon>
        <taxon>Ecdysozoa</taxon>
        <taxon>Arthropoda</taxon>
        <taxon>Hexapoda</taxon>
        <taxon>Insecta</taxon>
        <taxon>Pterygota</taxon>
        <taxon>Neoptera</taxon>
        <taxon>Endopterygota</taxon>
        <taxon>Coleoptera</taxon>
        <taxon>Polyphaga</taxon>
        <taxon>Cucujiformia</taxon>
        <taxon>Chrysomeloidea</taxon>
        <taxon>Chrysomelidae</taxon>
        <taxon>Galerucinae</taxon>
        <taxon>Diabroticina</taxon>
        <taxon>Diabroticites</taxon>
        <taxon>Diabrotica</taxon>
    </lineage>
</organism>
<dbReference type="SUPFAM" id="SSF54928">
    <property type="entry name" value="RNA-binding domain, RBD"/>
    <property type="match status" value="1"/>
</dbReference>
<dbReference type="InterPro" id="IPR012677">
    <property type="entry name" value="Nucleotide-bd_a/b_plait_sf"/>
</dbReference>
<dbReference type="GO" id="GO:0003729">
    <property type="term" value="F:mRNA binding"/>
    <property type="evidence" value="ECO:0007669"/>
    <property type="project" value="TreeGrafter"/>
</dbReference>
<dbReference type="CDD" id="cd12446">
    <property type="entry name" value="RRM_RBM25"/>
    <property type="match status" value="1"/>
</dbReference>
<feature type="region of interest" description="Disordered" evidence="3">
    <location>
        <begin position="507"/>
        <end position="707"/>
    </location>
</feature>
<dbReference type="InterPro" id="IPR002483">
    <property type="entry name" value="PWI_dom"/>
</dbReference>
<dbReference type="PANTHER" id="PTHR18806">
    <property type="entry name" value="RBM25 PROTEIN"/>
    <property type="match status" value="1"/>
</dbReference>
<dbReference type="InterPro" id="IPR035979">
    <property type="entry name" value="RBD_domain_sf"/>
</dbReference>
<dbReference type="GO" id="GO:0005681">
    <property type="term" value="C:spliceosomal complex"/>
    <property type="evidence" value="ECO:0007669"/>
    <property type="project" value="TreeGrafter"/>
</dbReference>
<dbReference type="InterPro" id="IPR034268">
    <property type="entry name" value="RBM25_RRM"/>
</dbReference>
<dbReference type="RefSeq" id="XP_028135490.1">
    <property type="nucleotide sequence ID" value="XM_028279689.1"/>
</dbReference>
<dbReference type="InterPro" id="IPR000504">
    <property type="entry name" value="RRM_dom"/>
</dbReference>
<feature type="compositionally biased region" description="Basic and acidic residues" evidence="3">
    <location>
        <begin position="280"/>
        <end position="379"/>
    </location>
</feature>
<evidence type="ECO:0000256" key="1">
    <source>
        <dbReference type="ARBA" id="ARBA00022664"/>
    </source>
</evidence>
<feature type="compositionally biased region" description="Low complexity" evidence="3">
    <location>
        <begin position="554"/>
        <end position="565"/>
    </location>
</feature>
<dbReference type="PANTHER" id="PTHR18806:SF4">
    <property type="entry name" value="RNA-BINDING PROTEIN 25"/>
    <property type="match status" value="1"/>
</dbReference>
<dbReference type="InParanoid" id="A0A6P7FRJ4"/>
<reference evidence="5" key="1">
    <citation type="submission" date="2025-08" db="UniProtKB">
        <authorList>
            <consortium name="RefSeq"/>
        </authorList>
    </citation>
    <scope>IDENTIFICATION</scope>
    <source>
        <tissue evidence="5">Whole insect</tissue>
    </source>
</reference>
<dbReference type="FunCoup" id="A0A6P7FRJ4">
    <property type="interactions" value="2925"/>
</dbReference>
<dbReference type="GO" id="GO:0000381">
    <property type="term" value="P:regulation of alternative mRNA splicing, via spliceosome"/>
    <property type="evidence" value="ECO:0007669"/>
    <property type="project" value="TreeGrafter"/>
</dbReference>
<sequence>MSYPGRPPIMQGLPMYMPMGAPTAPLMPAVMPIQHMVPIQVTSAPQIRAFPKLNPNREQQKQNQGPAVTVFVGNITEKAPDVMIRQILATCGHVLSWKKVKAFGFCELAGPDAGLRAVRLLHDLMIGDKRLVAKVDAKTKTVLDEYKAERRKKQTGSTSPLQDEPEEEELDEETQALDATASERIKQIMKEYEEEMTNYESKKEVLAEAEVEEEKRDLITREIGKFREIMKKQEEEKEVRKKKEEQKEKSTRDRDRSHTHSPSPRRREKDEKKRRRSRSRSHEKSRERDRDREREKERERDRDREREREREKERERERERDRDRERERDRDREREKDRDRERDRDDRRSSRDMLKEKEMEEEAKEKKKAERRAREKEAAYQERLRAWETRERRKAKDYEKEREKERTKEEERERDAKRLKEFLEDYDDERDDLKYYKGRELQKRLAERVKEADGDGRDRIKEKEEIEELKNRIFSGEHEDPSAEFERIKREREEQYKPKLLIDVNLEHWKQKEREKERELERQKARERERMRELDRERDRQRKREEREKRYIMEQAAQELAAVEAEPIDSDSDMEADNHYSPAPPEPDPVSMDNSNSAQWTQVQAPDEDSKHSFISNHDEHVVPPTSTGMKITLAKPITLQSPTRDSKRRKSDLREVFNPDEDDSNTQIKKRKLVPLDYNEDKKSKREKENGESKKSEESKSQEEKRRNIKSLIERIPTEKEALFAYHLDWSAIDSVLMEKKIRPWINKKIIEYIGEPEPTLVDFICSKVLAGSQPQVILEDVQMVLDEEAEVFVVKMWRLLIYEVEAKKLGIGK</sequence>
<keyword evidence="2" id="KW-0694">RNA-binding</keyword>
<keyword evidence="1" id="KW-0507">mRNA processing</keyword>
<dbReference type="Pfam" id="PF01480">
    <property type="entry name" value="PWI"/>
    <property type="match status" value="1"/>
</dbReference>
<dbReference type="Gene3D" id="1.20.1390.10">
    <property type="entry name" value="PWI domain"/>
    <property type="match status" value="1"/>
</dbReference>
<feature type="compositionally biased region" description="Basic and acidic residues" evidence="3">
    <location>
        <begin position="213"/>
        <end position="258"/>
    </location>
</feature>
<evidence type="ECO:0000256" key="2">
    <source>
        <dbReference type="ARBA" id="ARBA00022884"/>
    </source>
</evidence>
<feature type="compositionally biased region" description="Basic and acidic residues" evidence="3">
    <location>
        <begin position="608"/>
        <end position="622"/>
    </location>
</feature>
<dbReference type="InterPro" id="IPR052768">
    <property type="entry name" value="RBM25"/>
</dbReference>
<feature type="compositionally biased region" description="Polar residues" evidence="3">
    <location>
        <begin position="592"/>
        <end position="604"/>
    </location>
</feature>
<feature type="region of interest" description="Disordered" evidence="3">
    <location>
        <begin position="149"/>
        <end position="179"/>
    </location>
</feature>
<feature type="domain" description="PWI" evidence="4">
    <location>
        <begin position="722"/>
        <end position="815"/>
    </location>
</feature>
<dbReference type="SUPFAM" id="SSF101233">
    <property type="entry name" value="PWI domain"/>
    <property type="match status" value="1"/>
</dbReference>
<dbReference type="SMART" id="SM00360">
    <property type="entry name" value="RRM"/>
    <property type="match status" value="1"/>
</dbReference>
<feature type="compositionally biased region" description="Acidic residues" evidence="3">
    <location>
        <begin position="566"/>
        <end position="575"/>
    </location>
</feature>
<accession>A0A6P7FRJ4</accession>
<evidence type="ECO:0000256" key="3">
    <source>
        <dbReference type="SAM" id="MobiDB-lite"/>
    </source>
</evidence>
<dbReference type="PROSITE" id="PS51025">
    <property type="entry name" value="PWI"/>
    <property type="match status" value="1"/>
</dbReference>
<feature type="compositionally biased region" description="Acidic residues" evidence="3">
    <location>
        <begin position="163"/>
        <end position="175"/>
    </location>
</feature>
<dbReference type="FunFam" id="1.20.1390.10:FF:000004">
    <property type="entry name" value="RNA-binding motif protein 25"/>
    <property type="match status" value="1"/>
</dbReference>
<feature type="region of interest" description="Disordered" evidence="3">
    <location>
        <begin position="391"/>
        <end position="415"/>
    </location>
</feature>
<dbReference type="GO" id="GO:0006397">
    <property type="term" value="P:mRNA processing"/>
    <property type="evidence" value="ECO:0007669"/>
    <property type="project" value="UniProtKB-KW"/>
</dbReference>
<feature type="compositionally biased region" description="Basic and acidic residues" evidence="3">
    <location>
        <begin position="507"/>
        <end position="552"/>
    </location>
</feature>